<dbReference type="InterPro" id="IPR015943">
    <property type="entry name" value="WD40/YVTN_repeat-like_dom_sf"/>
</dbReference>
<evidence type="ECO:0000313" key="2">
    <source>
        <dbReference type="Proteomes" id="UP000235965"/>
    </source>
</evidence>
<sequence length="394" mass="44075">MYNMSSKNSACDDEDEWFYDSIKRYKQLRMFDFENVIHQIELTDPRTICVVGKHKSGRDEILELSLPEKLTVAPSHEGLVKNSDLRMKSGGFTIAPVIQMKALWNQRKVIVSEKDQIGAAIYNLGSEDSDLITRFGSLTCDLVTPLMALNNQELVLLTTRTKRDLVAIDLTVNTMLYKLSVDSTSETQCGFEPSFVSENLAALCERNGGSVFLHDVRAGKMCGNFSPAKQNLGNKNIVTRELWTVSTGYINKTSSSSANGENSNPKLGLLSAMGKLLIYDIRNTDIAMCESDIGKFIDIASRAENANGRLPVMNFSPDDMNRVSLSGFDENVYIYDASCTETFKTIFVHDGHVRQSDQLSCCVTSHMWYKENIVISASDNCWLHCWQFIPDALS</sequence>
<keyword evidence="2" id="KW-1185">Reference proteome</keyword>
<dbReference type="GO" id="GO:0000922">
    <property type="term" value="C:spindle pole"/>
    <property type="evidence" value="ECO:0007669"/>
    <property type="project" value="TreeGrafter"/>
</dbReference>
<dbReference type="AlphaFoldDB" id="A0A2J7QX59"/>
<evidence type="ECO:0000313" key="1">
    <source>
        <dbReference type="EMBL" id="PNF33144.1"/>
    </source>
</evidence>
<dbReference type="InterPro" id="IPR036322">
    <property type="entry name" value="WD40_repeat_dom_sf"/>
</dbReference>
<dbReference type="InterPro" id="IPR042795">
    <property type="entry name" value="Wdr73"/>
</dbReference>
<comment type="caution">
    <text evidence="1">The sequence shown here is derived from an EMBL/GenBank/DDBJ whole genome shotgun (WGS) entry which is preliminary data.</text>
</comment>
<dbReference type="PANTHER" id="PTHR46947:SF1">
    <property type="entry name" value="WD REPEAT-CONTAINING PROTEIN 73"/>
    <property type="match status" value="1"/>
</dbReference>
<proteinExistence type="predicted"/>
<dbReference type="SUPFAM" id="SSF50978">
    <property type="entry name" value="WD40 repeat-like"/>
    <property type="match status" value="1"/>
</dbReference>
<reference evidence="1 2" key="1">
    <citation type="submission" date="2017-12" db="EMBL/GenBank/DDBJ databases">
        <title>Hemimetabolous genomes reveal molecular basis of termite eusociality.</title>
        <authorList>
            <person name="Harrison M.C."/>
            <person name="Jongepier E."/>
            <person name="Robertson H.M."/>
            <person name="Arning N."/>
            <person name="Bitard-Feildel T."/>
            <person name="Chao H."/>
            <person name="Childers C.P."/>
            <person name="Dinh H."/>
            <person name="Doddapaneni H."/>
            <person name="Dugan S."/>
            <person name="Gowin J."/>
            <person name="Greiner C."/>
            <person name="Han Y."/>
            <person name="Hu H."/>
            <person name="Hughes D.S.T."/>
            <person name="Huylmans A.-K."/>
            <person name="Kemena C."/>
            <person name="Kremer L.P.M."/>
            <person name="Lee S.L."/>
            <person name="Lopez-Ezquerra A."/>
            <person name="Mallet L."/>
            <person name="Monroy-Kuhn J.M."/>
            <person name="Moser A."/>
            <person name="Murali S.C."/>
            <person name="Muzny D.M."/>
            <person name="Otani S."/>
            <person name="Piulachs M.-D."/>
            <person name="Poelchau M."/>
            <person name="Qu J."/>
            <person name="Schaub F."/>
            <person name="Wada-Katsumata A."/>
            <person name="Worley K.C."/>
            <person name="Xie Q."/>
            <person name="Ylla G."/>
            <person name="Poulsen M."/>
            <person name="Gibbs R.A."/>
            <person name="Schal C."/>
            <person name="Richards S."/>
            <person name="Belles X."/>
            <person name="Korb J."/>
            <person name="Bornberg-Bauer E."/>
        </authorList>
    </citation>
    <scope>NUCLEOTIDE SEQUENCE [LARGE SCALE GENOMIC DNA]</scope>
    <source>
        <tissue evidence="1">Whole body</tissue>
    </source>
</reference>
<dbReference type="PANTHER" id="PTHR46947">
    <property type="entry name" value="WD REPEAT-CONTAINING PROTEIN 73"/>
    <property type="match status" value="1"/>
</dbReference>
<organism evidence="1 2">
    <name type="scientific">Cryptotermes secundus</name>
    <dbReference type="NCBI Taxonomy" id="105785"/>
    <lineage>
        <taxon>Eukaryota</taxon>
        <taxon>Metazoa</taxon>
        <taxon>Ecdysozoa</taxon>
        <taxon>Arthropoda</taxon>
        <taxon>Hexapoda</taxon>
        <taxon>Insecta</taxon>
        <taxon>Pterygota</taxon>
        <taxon>Neoptera</taxon>
        <taxon>Polyneoptera</taxon>
        <taxon>Dictyoptera</taxon>
        <taxon>Blattodea</taxon>
        <taxon>Blattoidea</taxon>
        <taxon>Termitoidae</taxon>
        <taxon>Kalotermitidae</taxon>
        <taxon>Cryptotermitinae</taxon>
        <taxon>Cryptotermes</taxon>
    </lineage>
</organism>
<dbReference type="GO" id="GO:0031122">
    <property type="term" value="P:cytoplasmic microtubule organization"/>
    <property type="evidence" value="ECO:0007669"/>
    <property type="project" value="TreeGrafter"/>
</dbReference>
<dbReference type="Proteomes" id="UP000235965">
    <property type="component" value="Unassembled WGS sequence"/>
</dbReference>
<gene>
    <name evidence="1" type="ORF">B7P43_G14513</name>
</gene>
<protein>
    <recommendedName>
        <fullName evidence="3">WD repeat-containing protein 73</fullName>
    </recommendedName>
</protein>
<dbReference type="EMBL" id="NEVH01009398">
    <property type="protein sequence ID" value="PNF33144.1"/>
    <property type="molecule type" value="Genomic_DNA"/>
</dbReference>
<dbReference type="Gene3D" id="2.130.10.10">
    <property type="entry name" value="YVTN repeat-like/Quinoprotein amine dehydrogenase"/>
    <property type="match status" value="1"/>
</dbReference>
<dbReference type="OrthoDB" id="9822052at2759"/>
<dbReference type="GO" id="GO:0005829">
    <property type="term" value="C:cytosol"/>
    <property type="evidence" value="ECO:0007669"/>
    <property type="project" value="TreeGrafter"/>
</dbReference>
<name>A0A2J7QX59_9NEOP</name>
<evidence type="ECO:0008006" key="3">
    <source>
        <dbReference type="Google" id="ProtNLM"/>
    </source>
</evidence>
<accession>A0A2J7QX59</accession>